<dbReference type="CDD" id="cd01283">
    <property type="entry name" value="cytidine_deaminase"/>
    <property type="match status" value="1"/>
</dbReference>
<dbReference type="NCBIfam" id="NF004064">
    <property type="entry name" value="PRK05578.1"/>
    <property type="match status" value="1"/>
</dbReference>
<dbReference type="Gene3D" id="3.40.140.10">
    <property type="entry name" value="Cytidine Deaminase, domain 2"/>
    <property type="match status" value="1"/>
</dbReference>
<feature type="binding site" evidence="12">
    <location>
        <position position="91"/>
    </location>
    <ligand>
        <name>Zn(2+)</name>
        <dbReference type="ChEBI" id="CHEBI:29105"/>
        <note>catalytic</note>
    </ligand>
</feature>
<dbReference type="InterPro" id="IPR002125">
    <property type="entry name" value="CMP_dCMP_dom"/>
</dbReference>
<reference evidence="16" key="1">
    <citation type="journal article" date="2002" name="Science">
        <title>The draft genome of Ciona intestinalis: insights into chordate and vertebrate origins.</title>
        <authorList>
            <person name="Dehal P."/>
            <person name="Satou Y."/>
            <person name="Campbell R.K."/>
            <person name="Chapman J."/>
            <person name="Degnan B."/>
            <person name="De Tomaso A."/>
            <person name="Davidson B."/>
            <person name="Di Gregorio A."/>
            <person name="Gelpke M."/>
            <person name="Goodstein D.M."/>
            <person name="Harafuji N."/>
            <person name="Hastings K.E."/>
            <person name="Ho I."/>
            <person name="Hotta K."/>
            <person name="Huang W."/>
            <person name="Kawashima T."/>
            <person name="Lemaire P."/>
            <person name="Martinez D."/>
            <person name="Meinertzhagen I.A."/>
            <person name="Necula S."/>
            <person name="Nonaka M."/>
            <person name="Putnam N."/>
            <person name="Rash S."/>
            <person name="Saiga H."/>
            <person name="Satake M."/>
            <person name="Terry A."/>
            <person name="Yamada L."/>
            <person name="Wang H.G."/>
            <person name="Awazu S."/>
            <person name="Azumi K."/>
            <person name="Boore J."/>
            <person name="Branno M."/>
            <person name="Chin-Bow S."/>
            <person name="DeSantis R."/>
            <person name="Doyle S."/>
            <person name="Francino P."/>
            <person name="Keys D.N."/>
            <person name="Haga S."/>
            <person name="Hayashi H."/>
            <person name="Hino K."/>
            <person name="Imai K.S."/>
            <person name="Inaba K."/>
            <person name="Kano S."/>
            <person name="Kobayashi K."/>
            <person name="Kobayashi M."/>
            <person name="Lee B.I."/>
            <person name="Makabe K.W."/>
            <person name="Manohar C."/>
            <person name="Matassi G."/>
            <person name="Medina M."/>
            <person name="Mochizuki Y."/>
            <person name="Mount S."/>
            <person name="Morishita T."/>
            <person name="Miura S."/>
            <person name="Nakayama A."/>
            <person name="Nishizaka S."/>
            <person name="Nomoto H."/>
            <person name="Ohta F."/>
            <person name="Oishi K."/>
            <person name="Rigoutsos I."/>
            <person name="Sano M."/>
            <person name="Sasaki A."/>
            <person name="Sasakura Y."/>
            <person name="Shoguchi E."/>
            <person name="Shin-i T."/>
            <person name="Spagnuolo A."/>
            <person name="Stainier D."/>
            <person name="Suzuki M.M."/>
            <person name="Tassy O."/>
            <person name="Takatori N."/>
            <person name="Tokuoka M."/>
            <person name="Yagi K."/>
            <person name="Yoshizaki F."/>
            <person name="Wada S."/>
            <person name="Zhang C."/>
            <person name="Hyatt P.D."/>
            <person name="Larimer F."/>
            <person name="Detter C."/>
            <person name="Doggett N."/>
            <person name="Glavina T."/>
            <person name="Hawkins T."/>
            <person name="Richardson P."/>
            <person name="Lucas S."/>
            <person name="Kohara Y."/>
            <person name="Levine M."/>
            <person name="Satoh N."/>
            <person name="Rokhsar D.S."/>
        </authorList>
    </citation>
    <scope>NUCLEOTIDE SEQUENCE [LARGE SCALE GENOMIC DNA]</scope>
</reference>
<dbReference type="GO" id="GO:0004126">
    <property type="term" value="F:cytidine deaminase activity"/>
    <property type="evidence" value="ECO:0000318"/>
    <property type="project" value="GO_Central"/>
</dbReference>
<sequence length="136" mass="14671">MATKYTTPEALIALADGAKQRAYCPYSKFQVGAAVVVENGDVFTGCNVENACYPVGVCAERTAICKAVSEGHTKLVAVAVITNGKTVNFPCGLCRQSIREFGTDVTIYCAKKDRSYQTHKLKELLPLSFGAENLIQ</sequence>
<evidence type="ECO:0000256" key="11">
    <source>
        <dbReference type="PIRSR" id="PIRSR606262-2"/>
    </source>
</evidence>
<evidence type="ECO:0000256" key="4">
    <source>
        <dbReference type="ARBA" id="ARBA00012783"/>
    </source>
</evidence>
<dbReference type="GO" id="GO:0072527">
    <property type="term" value="P:pyrimidine-containing compound metabolic process"/>
    <property type="evidence" value="ECO:0007669"/>
    <property type="project" value="UniProtKB-ARBA"/>
</dbReference>
<evidence type="ECO:0000256" key="6">
    <source>
        <dbReference type="ARBA" id="ARBA00022801"/>
    </source>
</evidence>
<organism evidence="15 16">
    <name type="scientific">Ciona intestinalis</name>
    <name type="common">Transparent sea squirt</name>
    <name type="synonym">Ascidia intestinalis</name>
    <dbReference type="NCBI Taxonomy" id="7719"/>
    <lineage>
        <taxon>Eukaryota</taxon>
        <taxon>Metazoa</taxon>
        <taxon>Chordata</taxon>
        <taxon>Tunicata</taxon>
        <taxon>Ascidiacea</taxon>
        <taxon>Phlebobranchia</taxon>
        <taxon>Cionidae</taxon>
        <taxon>Ciona</taxon>
    </lineage>
</organism>
<dbReference type="InterPro" id="IPR016192">
    <property type="entry name" value="APOBEC/CMP_deaminase_Zn-bd"/>
</dbReference>
<dbReference type="PANTHER" id="PTHR11644:SF2">
    <property type="entry name" value="CYTIDINE DEAMINASE"/>
    <property type="match status" value="1"/>
</dbReference>
<keyword evidence="6 13" id="KW-0378">Hydrolase</keyword>
<evidence type="ECO:0000256" key="8">
    <source>
        <dbReference type="ARBA" id="ARBA00032005"/>
    </source>
</evidence>
<dbReference type="KEGG" id="cin:100178005"/>
<dbReference type="GeneTree" id="ENSGT00940000168030"/>
<dbReference type="PROSITE" id="PS51747">
    <property type="entry name" value="CYT_DCMP_DEAMINASES_2"/>
    <property type="match status" value="1"/>
</dbReference>
<dbReference type="GO" id="GO:0055086">
    <property type="term" value="P:nucleobase-containing small molecule metabolic process"/>
    <property type="evidence" value="ECO:0007669"/>
    <property type="project" value="UniProtKB-ARBA"/>
</dbReference>
<feature type="binding site" evidence="12">
    <location>
        <position position="58"/>
    </location>
    <ligand>
        <name>Zn(2+)</name>
        <dbReference type="ChEBI" id="CHEBI:29105"/>
        <note>catalytic</note>
    </ligand>
</feature>
<dbReference type="OMA" id="TKWGEII"/>
<evidence type="ECO:0000259" key="14">
    <source>
        <dbReference type="PROSITE" id="PS51747"/>
    </source>
</evidence>
<comment type="similarity">
    <text evidence="3 13">Belongs to the cytidine and deoxycytidylate deaminase family.</text>
</comment>
<dbReference type="RefSeq" id="XP_026693755.1">
    <property type="nucleotide sequence ID" value="XM_026837954.1"/>
</dbReference>
<evidence type="ECO:0000256" key="7">
    <source>
        <dbReference type="ARBA" id="ARBA00022833"/>
    </source>
</evidence>
<dbReference type="GO" id="GO:0042802">
    <property type="term" value="F:identical protein binding"/>
    <property type="evidence" value="ECO:0007669"/>
    <property type="project" value="UniProtKB-ARBA"/>
</dbReference>
<evidence type="ECO:0000256" key="1">
    <source>
        <dbReference type="ARBA" id="ARBA00001947"/>
    </source>
</evidence>
<proteinExistence type="inferred from homology"/>
<evidence type="ECO:0000313" key="15">
    <source>
        <dbReference type="Ensembl" id="ENSCINP00000020265.3"/>
    </source>
</evidence>
<dbReference type="InParanoid" id="F6PI53"/>
<dbReference type="GeneID" id="100178005"/>
<name>F6PI53_CIOIN</name>
<feature type="binding site" evidence="12">
    <location>
        <position position="94"/>
    </location>
    <ligand>
        <name>Zn(2+)</name>
        <dbReference type="ChEBI" id="CHEBI:29105"/>
        <note>catalytic</note>
    </ligand>
</feature>
<protein>
    <recommendedName>
        <fullName evidence="4 13">Cytidine deaminase</fullName>
        <ecNumber evidence="4 13">3.5.4.5</ecNumber>
    </recommendedName>
    <alternativeName>
        <fullName evidence="8 13">Cytidine aminohydrolase</fullName>
    </alternativeName>
</protein>
<dbReference type="EC" id="3.5.4.5" evidence="4 13"/>
<reference evidence="15" key="2">
    <citation type="submission" date="2025-08" db="UniProtKB">
        <authorList>
            <consortium name="Ensembl"/>
        </authorList>
    </citation>
    <scope>IDENTIFICATION</scope>
</reference>
<dbReference type="NCBIfam" id="TIGR01354">
    <property type="entry name" value="cyt_deam_tetra"/>
    <property type="match status" value="1"/>
</dbReference>
<keyword evidence="7 12" id="KW-0862">Zinc</keyword>
<dbReference type="PANTHER" id="PTHR11644">
    <property type="entry name" value="CYTIDINE DEAMINASE"/>
    <property type="match status" value="1"/>
</dbReference>
<dbReference type="AlphaFoldDB" id="F6PI53"/>
<dbReference type="InterPro" id="IPR006262">
    <property type="entry name" value="Cyt_deam_tetra"/>
</dbReference>
<dbReference type="InterPro" id="IPR016193">
    <property type="entry name" value="Cytidine_deaminase-like"/>
</dbReference>
<evidence type="ECO:0000256" key="12">
    <source>
        <dbReference type="PIRSR" id="PIRSR606262-3"/>
    </source>
</evidence>
<comment type="function">
    <text evidence="2 13">This enzyme scavenges exogenous and endogenous cytidine and 2'-deoxycytidine for UMP synthesis.</text>
</comment>
<dbReference type="HOGENOM" id="CLU_097262_0_1_1"/>
<dbReference type="RefSeq" id="XP_026693753.1">
    <property type="nucleotide sequence ID" value="XM_026837952.1"/>
</dbReference>
<evidence type="ECO:0000256" key="13">
    <source>
        <dbReference type="RuleBase" id="RU364006"/>
    </source>
</evidence>
<keyword evidence="5 12" id="KW-0479">Metal-binding</keyword>
<comment type="cofactor">
    <cofactor evidence="1 12 13">
        <name>Zn(2+)</name>
        <dbReference type="ChEBI" id="CHEBI:29105"/>
    </cofactor>
</comment>
<dbReference type="Ensembl" id="ENSCINT00000020265.3">
    <property type="protein sequence ID" value="ENSCINP00000020265.3"/>
    <property type="gene ID" value="ENSCING00000010145.3"/>
</dbReference>
<dbReference type="InterPro" id="IPR050202">
    <property type="entry name" value="Cyt/Deoxycyt_deaminase"/>
</dbReference>
<dbReference type="GO" id="GO:0005829">
    <property type="term" value="C:cytosol"/>
    <property type="evidence" value="ECO:0000318"/>
    <property type="project" value="GO_Central"/>
</dbReference>
<evidence type="ECO:0000256" key="5">
    <source>
        <dbReference type="ARBA" id="ARBA00022723"/>
    </source>
</evidence>
<dbReference type="STRING" id="7719.ENSCINP00000020265"/>
<accession>F6PI53</accession>
<gene>
    <name evidence="15" type="primary">LOC100178005</name>
</gene>
<dbReference type="RefSeq" id="XP_026693754.1">
    <property type="nucleotide sequence ID" value="XM_026837953.1"/>
</dbReference>
<reference evidence="15" key="3">
    <citation type="submission" date="2025-09" db="UniProtKB">
        <authorList>
            <consortium name="Ensembl"/>
        </authorList>
    </citation>
    <scope>IDENTIFICATION</scope>
</reference>
<evidence type="ECO:0000256" key="2">
    <source>
        <dbReference type="ARBA" id="ARBA00003949"/>
    </source>
</evidence>
<dbReference type="Pfam" id="PF00383">
    <property type="entry name" value="dCMP_cyt_deam_1"/>
    <property type="match status" value="1"/>
</dbReference>
<comment type="catalytic activity">
    <reaction evidence="9 13">
        <text>cytidine + H2O + H(+) = uridine + NH4(+)</text>
        <dbReference type="Rhea" id="RHEA:16069"/>
        <dbReference type="ChEBI" id="CHEBI:15377"/>
        <dbReference type="ChEBI" id="CHEBI:15378"/>
        <dbReference type="ChEBI" id="CHEBI:16704"/>
        <dbReference type="ChEBI" id="CHEBI:17562"/>
        <dbReference type="ChEBI" id="CHEBI:28938"/>
        <dbReference type="EC" id="3.5.4.5"/>
    </reaction>
</comment>
<dbReference type="GO" id="GO:0008270">
    <property type="term" value="F:zinc ion binding"/>
    <property type="evidence" value="ECO:0000318"/>
    <property type="project" value="GO_Central"/>
</dbReference>
<evidence type="ECO:0000256" key="3">
    <source>
        <dbReference type="ARBA" id="ARBA00006576"/>
    </source>
</evidence>
<evidence type="ECO:0000313" key="16">
    <source>
        <dbReference type="Proteomes" id="UP000008144"/>
    </source>
</evidence>
<dbReference type="SUPFAM" id="SSF53927">
    <property type="entry name" value="Cytidine deaminase-like"/>
    <property type="match status" value="1"/>
</dbReference>
<comment type="catalytic activity">
    <reaction evidence="13">
        <text>2'-deoxycytidine + H2O + H(+) = 2'-deoxyuridine + NH4(+)</text>
        <dbReference type="Rhea" id="RHEA:13433"/>
        <dbReference type="ChEBI" id="CHEBI:15377"/>
        <dbReference type="ChEBI" id="CHEBI:15378"/>
        <dbReference type="ChEBI" id="CHEBI:15698"/>
        <dbReference type="ChEBI" id="CHEBI:16450"/>
        <dbReference type="ChEBI" id="CHEBI:28938"/>
        <dbReference type="EC" id="3.5.4.5"/>
    </reaction>
</comment>
<feature type="binding site" evidence="11">
    <location>
        <begin position="47"/>
        <end position="53"/>
    </location>
    <ligand>
        <name>substrate</name>
    </ligand>
</feature>
<evidence type="ECO:0000256" key="9">
    <source>
        <dbReference type="ARBA" id="ARBA00049558"/>
    </source>
</evidence>
<dbReference type="OrthoDB" id="414540at2759"/>
<dbReference type="Proteomes" id="UP000008144">
    <property type="component" value="Unassembled WGS sequence"/>
</dbReference>
<dbReference type="FunFam" id="3.40.140.10:FF:000008">
    <property type="entry name" value="Cytidine deaminase"/>
    <property type="match status" value="1"/>
</dbReference>
<feature type="active site" description="Proton donor" evidence="10">
    <location>
        <position position="60"/>
    </location>
</feature>
<dbReference type="PROSITE" id="PS00903">
    <property type="entry name" value="CYT_DCMP_DEAMINASES_1"/>
    <property type="match status" value="1"/>
</dbReference>
<evidence type="ECO:0000256" key="10">
    <source>
        <dbReference type="PIRSR" id="PIRSR606262-1"/>
    </source>
</evidence>
<keyword evidence="16" id="KW-1185">Reference proteome</keyword>
<feature type="domain" description="CMP/dCMP-type deaminase" evidence="14">
    <location>
        <begin position="6"/>
        <end position="132"/>
    </location>
</feature>
<accession>A0A1W2WFN8</accession>